<evidence type="ECO:0008006" key="3">
    <source>
        <dbReference type="Google" id="ProtNLM"/>
    </source>
</evidence>
<reference evidence="1 2" key="2">
    <citation type="journal article" date="2011" name="Stand. Genomic Sci.">
        <title>Complete genome sequence of 'Enterobacter lignolyticus' SCF1.</title>
        <authorList>
            <person name="Deangelis K.M."/>
            <person name="D'Haeseleer P."/>
            <person name="Chivian D."/>
            <person name="Fortney J.L."/>
            <person name="Khudyakov J."/>
            <person name="Simmons B."/>
            <person name="Woo H."/>
            <person name="Arkin A.P."/>
            <person name="Davenport K.W."/>
            <person name="Goodwin L."/>
            <person name="Chen A."/>
            <person name="Ivanova N."/>
            <person name="Kyrpides N.C."/>
            <person name="Mavromatis K."/>
            <person name="Woyke T."/>
            <person name="Hazen T.C."/>
        </authorList>
    </citation>
    <scope>NUCLEOTIDE SEQUENCE [LARGE SCALE GENOMIC DNA]</scope>
    <source>
        <strain evidence="1 2">SCF1</strain>
    </source>
</reference>
<organism evidence="1 2">
    <name type="scientific">Enterobacter lignolyticus (strain SCF1)</name>
    <dbReference type="NCBI Taxonomy" id="701347"/>
    <lineage>
        <taxon>Bacteria</taxon>
        <taxon>Pseudomonadati</taxon>
        <taxon>Pseudomonadota</taxon>
        <taxon>Gammaproteobacteria</taxon>
        <taxon>Enterobacterales</taxon>
        <taxon>Enterobacteriaceae</taxon>
        <taxon>Pluralibacter</taxon>
    </lineage>
</organism>
<gene>
    <name evidence="1" type="ordered locus">Entcl_0073</name>
</gene>
<evidence type="ECO:0000313" key="1">
    <source>
        <dbReference type="EMBL" id="ADO46351.1"/>
    </source>
</evidence>
<keyword evidence="2" id="KW-1185">Reference proteome</keyword>
<dbReference type="EMBL" id="CP002272">
    <property type="protein sequence ID" value="ADO46351.1"/>
    <property type="molecule type" value="Genomic_DNA"/>
</dbReference>
<reference evidence="2" key="1">
    <citation type="submission" date="2010-10" db="EMBL/GenBank/DDBJ databases">
        <title>Complete sequence of Enterobacter cloacae SCF1.</title>
        <authorList>
            <consortium name="US DOE Joint Genome Institute"/>
            <person name="Lucas S."/>
            <person name="Copeland A."/>
            <person name="Lapidus A."/>
            <person name="Cheng J.-F."/>
            <person name="Bruce D."/>
            <person name="Goodwin L."/>
            <person name="Pitluck S."/>
            <person name="Davenport K."/>
            <person name="Detter J.C."/>
            <person name="Han C."/>
            <person name="Tapia R."/>
            <person name="Land M."/>
            <person name="Hauser L."/>
            <person name="Chang Y.-J."/>
            <person name="Jeffries C."/>
            <person name="Kyrpides N."/>
            <person name="Ivanova N."/>
            <person name="Mikhailova N."/>
            <person name="DeAngelis K."/>
            <person name="Arkin A.P."/>
            <person name="Chivian D."/>
            <person name="Edwards B."/>
            <person name="Woo H."/>
            <person name="Hazen T.C."/>
            <person name="Woyke T."/>
        </authorList>
    </citation>
    <scope>NUCLEOTIDE SEQUENCE [LARGE SCALE GENOMIC DNA]</scope>
    <source>
        <strain evidence="2">SCF1</strain>
    </source>
</reference>
<dbReference type="KEGG" id="esc:Entcl_0073"/>
<name>E3G8G2_ENTLS</name>
<dbReference type="Pfam" id="PF11392">
    <property type="entry name" value="AllH"/>
    <property type="match status" value="1"/>
</dbReference>
<dbReference type="AlphaFoldDB" id="E3G8G2"/>
<dbReference type="HOGENOM" id="CLU_072005_1_0_6"/>
<dbReference type="eggNOG" id="ENOG502Z84Q">
    <property type="taxonomic scope" value="Bacteria"/>
</dbReference>
<dbReference type="Proteomes" id="UP000006872">
    <property type="component" value="Chromosome"/>
</dbReference>
<sequence length="279" mass="31283">MDGEVRGTVEQVFSRAVNLFIPEQNTLYTLLSPSCDNAPNSCRIALEHCDKFFRPGEQVIFYKRGITVGHDKFIDFSRCKPWLPDALCFKDSRCWQSIADLINESIKDSASLFYYQGPNAFYQEIARLLQVYRGDLLQSLKIGDDTAITTAGINLIGLGIGLTPTGDDYLTGLSAILFIPDSPGRRYLDVFIDIQESGKEKTTLLSAITLREAISQRYREVIHRFIFQINQNDSQNIQQVINEIKRIGSSSGCDMLYGMADALALTAYFGGKNVNQDCD</sequence>
<proteinExistence type="predicted"/>
<accession>E3G8G2</accession>
<evidence type="ECO:0000313" key="2">
    <source>
        <dbReference type="Proteomes" id="UP000006872"/>
    </source>
</evidence>
<protein>
    <recommendedName>
        <fullName evidence="3">DUF2877 domain-containing protein</fullName>
    </recommendedName>
</protein>
<dbReference type="InterPro" id="IPR021530">
    <property type="entry name" value="AllH-like"/>
</dbReference>
<dbReference type="STRING" id="701347.Entcl_0073"/>
<dbReference type="RefSeq" id="WP_013364133.1">
    <property type="nucleotide sequence ID" value="NC_014618.1"/>
</dbReference>